<keyword evidence="16" id="KW-1185">Reference proteome</keyword>
<dbReference type="EMBL" id="CALNXI010005001">
    <property type="protein sequence ID" value="CAH3196802.1"/>
    <property type="molecule type" value="Genomic_DNA"/>
</dbReference>
<keyword evidence="9" id="KW-0521">NADP</keyword>
<keyword evidence="11" id="KW-0560">Oxidoreductase</keyword>
<evidence type="ECO:0000256" key="5">
    <source>
        <dbReference type="ARBA" id="ARBA00012989"/>
    </source>
</evidence>
<dbReference type="Pfam" id="PF00258">
    <property type="entry name" value="Flavodoxin_1"/>
    <property type="match status" value="1"/>
</dbReference>
<feature type="region of interest" description="Disordered" evidence="13">
    <location>
        <begin position="68"/>
        <end position="97"/>
    </location>
</feature>
<accession>A0ABN8T0K2</accession>
<dbReference type="PROSITE" id="PS50902">
    <property type="entry name" value="FLAVODOXIN_LIKE"/>
    <property type="match status" value="1"/>
</dbReference>
<comment type="cofactor">
    <cofactor evidence="1">
        <name>FMN</name>
        <dbReference type="ChEBI" id="CHEBI:58210"/>
    </cofactor>
</comment>
<keyword evidence="7" id="KW-0288">FMN</keyword>
<evidence type="ECO:0000256" key="4">
    <source>
        <dbReference type="ARBA" id="ARBA00006267"/>
    </source>
</evidence>
<keyword evidence="6" id="KW-0349">Heme</keyword>
<comment type="similarity">
    <text evidence="4">Belongs to the NOS family.</text>
</comment>
<feature type="domain" description="Flavodoxin-like" evidence="14">
    <location>
        <begin position="11"/>
        <end position="97"/>
    </location>
</feature>
<proteinExistence type="inferred from homology"/>
<evidence type="ECO:0000256" key="8">
    <source>
        <dbReference type="ARBA" id="ARBA00022723"/>
    </source>
</evidence>
<evidence type="ECO:0000256" key="11">
    <source>
        <dbReference type="ARBA" id="ARBA00023002"/>
    </source>
</evidence>
<dbReference type="SUPFAM" id="SSF52218">
    <property type="entry name" value="Flavoproteins"/>
    <property type="match status" value="1"/>
</dbReference>
<evidence type="ECO:0000256" key="9">
    <source>
        <dbReference type="ARBA" id="ARBA00022857"/>
    </source>
</evidence>
<evidence type="ECO:0000256" key="12">
    <source>
        <dbReference type="ARBA" id="ARBA00023004"/>
    </source>
</evidence>
<gene>
    <name evidence="15" type="ORF">PEVE_00033665</name>
</gene>
<evidence type="ECO:0000313" key="16">
    <source>
        <dbReference type="Proteomes" id="UP001159427"/>
    </source>
</evidence>
<evidence type="ECO:0000256" key="6">
    <source>
        <dbReference type="ARBA" id="ARBA00022617"/>
    </source>
</evidence>
<evidence type="ECO:0000256" key="3">
    <source>
        <dbReference type="ARBA" id="ARBA00001974"/>
    </source>
</evidence>
<evidence type="ECO:0000256" key="2">
    <source>
        <dbReference type="ARBA" id="ARBA00001970"/>
    </source>
</evidence>
<feature type="compositionally biased region" description="Basic and acidic residues" evidence="13">
    <location>
        <begin position="82"/>
        <end position="97"/>
    </location>
</feature>
<dbReference type="Gene3D" id="3.40.50.360">
    <property type="match status" value="1"/>
</dbReference>
<evidence type="ECO:0000256" key="7">
    <source>
        <dbReference type="ARBA" id="ARBA00022643"/>
    </source>
</evidence>
<dbReference type="EC" id="1.14.13.39" evidence="5"/>
<keyword evidence="12" id="KW-0408">Iron</keyword>
<comment type="cofactor">
    <cofactor evidence="3">
        <name>FAD</name>
        <dbReference type="ChEBI" id="CHEBI:57692"/>
    </cofactor>
</comment>
<evidence type="ECO:0000256" key="10">
    <source>
        <dbReference type="ARBA" id="ARBA00022860"/>
    </source>
</evidence>
<dbReference type="Proteomes" id="UP001159427">
    <property type="component" value="Unassembled WGS sequence"/>
</dbReference>
<dbReference type="PRINTS" id="PR00369">
    <property type="entry name" value="FLAVODOXIN"/>
</dbReference>
<dbReference type="InterPro" id="IPR001094">
    <property type="entry name" value="Flavdoxin-like"/>
</dbReference>
<protein>
    <recommendedName>
        <fullName evidence="5">nitric-oxide synthase (NADPH)</fullName>
        <ecNumber evidence="5">1.14.13.39</ecNumber>
    </recommendedName>
</protein>
<organism evidence="15 16">
    <name type="scientific">Porites evermanni</name>
    <dbReference type="NCBI Taxonomy" id="104178"/>
    <lineage>
        <taxon>Eukaryota</taxon>
        <taxon>Metazoa</taxon>
        <taxon>Cnidaria</taxon>
        <taxon>Anthozoa</taxon>
        <taxon>Hexacorallia</taxon>
        <taxon>Scleractinia</taxon>
        <taxon>Fungiina</taxon>
        <taxon>Poritidae</taxon>
        <taxon>Porites</taxon>
    </lineage>
</organism>
<dbReference type="PANTHER" id="PTHR43410">
    <property type="entry name" value="NITRIC OXIDE SYNTHASE OXYGENASE"/>
    <property type="match status" value="1"/>
</dbReference>
<keyword evidence="7" id="KW-0285">Flavoprotein</keyword>
<name>A0ABN8T0K2_9CNID</name>
<dbReference type="InterPro" id="IPR050607">
    <property type="entry name" value="NOS"/>
</dbReference>
<evidence type="ECO:0000256" key="1">
    <source>
        <dbReference type="ARBA" id="ARBA00001917"/>
    </source>
</evidence>
<dbReference type="InterPro" id="IPR008254">
    <property type="entry name" value="Flavodoxin/NO_synth"/>
</dbReference>
<dbReference type="PANTHER" id="PTHR43410:SF1">
    <property type="entry name" value="NITRIC OXIDE SYNTHASE"/>
    <property type="match status" value="1"/>
</dbReference>
<evidence type="ECO:0000313" key="15">
    <source>
        <dbReference type="EMBL" id="CAH3196802.1"/>
    </source>
</evidence>
<reference evidence="15 16" key="1">
    <citation type="submission" date="2022-05" db="EMBL/GenBank/DDBJ databases">
        <authorList>
            <consortium name="Genoscope - CEA"/>
            <person name="William W."/>
        </authorList>
    </citation>
    <scope>NUCLEOTIDE SEQUENCE [LARGE SCALE GENOMIC DNA]</scope>
</reference>
<evidence type="ECO:0000256" key="13">
    <source>
        <dbReference type="SAM" id="MobiDB-lite"/>
    </source>
</evidence>
<keyword evidence="10" id="KW-0112">Calmodulin-binding</keyword>
<dbReference type="InterPro" id="IPR029039">
    <property type="entry name" value="Flavoprotein-like_sf"/>
</dbReference>
<comment type="cofactor">
    <cofactor evidence="2">
        <name>heme b</name>
        <dbReference type="ChEBI" id="CHEBI:60344"/>
    </cofactor>
</comment>
<evidence type="ECO:0000259" key="14">
    <source>
        <dbReference type="PROSITE" id="PS50902"/>
    </source>
</evidence>
<comment type="caution">
    <text evidence="15">The sequence shown here is derived from an EMBL/GenBank/DDBJ whole genome shotgun (WGS) entry which is preliminary data.</text>
</comment>
<keyword evidence="8" id="KW-0479">Metal-binding</keyword>
<sequence length="97" mass="10810">MREILSKRKKATILFATETGRSEGFARNLAKLLSYTFDVKVCCMDDYKHGQLSQESLLFVVASTFGNGEPPENGTSFSDSLESMKKSADARPLKNLR</sequence>